<dbReference type="EC" id="1.11.1.-" evidence="8"/>
<dbReference type="SMART" id="SM01060">
    <property type="entry name" value="Catalase"/>
    <property type="match status" value="1"/>
</dbReference>
<feature type="compositionally biased region" description="Basic and acidic residues" evidence="11">
    <location>
        <begin position="1"/>
        <end position="11"/>
    </location>
</feature>
<evidence type="ECO:0000256" key="7">
    <source>
        <dbReference type="ARBA" id="ARBA00023004"/>
    </source>
</evidence>
<dbReference type="EMBL" id="JAOCEK010000010">
    <property type="protein sequence ID" value="MDH1335190.1"/>
    <property type="molecule type" value="Genomic_DNA"/>
</dbReference>
<dbReference type="GO" id="GO:0042542">
    <property type="term" value="P:response to hydrogen peroxide"/>
    <property type="evidence" value="ECO:0007669"/>
    <property type="project" value="TreeGrafter"/>
</dbReference>
<evidence type="ECO:0000256" key="9">
    <source>
        <dbReference type="PIRSR" id="PIRSR000296-1"/>
    </source>
</evidence>
<comment type="caution">
    <text evidence="13">The sequence shown here is derived from an EMBL/GenBank/DDBJ whole genome shotgun (WGS) entry which is preliminary data.</text>
</comment>
<sequence>MPSPETEREMDCSTTAGTSPSPENSSLDHQEEETMKLRKMKLALSCVMVVSPVFTLAAEQEVTAPRVVQALEATFGVHQGERRNHIKGTCAVGEFTATAEAASYSRSALFSGQAVPVIARFSLAGGNPKVPDVAQSARGMALQFKLPKGQLHQMSMLNTPMFGAAHPGTFLDLTEAQRPDPATGKPDPEKLKAFRASHPDSLAQAQYLASHNPPDSYTRSAFFGIHTFKFINAQDKVTLVRWRLVPQEGEKPLSNEALKTAGTDFLETALIRSTSNKPARWDMLVTVGQPGDPQDDPTQSWPAQRPEFKAGTLTITSASTQKGGLCEPINFDPMVMADGIAPTNDPVLRFRSQAYAVSFGKRLSGQ</sequence>
<feature type="compositionally biased region" description="Polar residues" evidence="11">
    <location>
        <begin position="12"/>
        <end position="25"/>
    </location>
</feature>
<evidence type="ECO:0000256" key="2">
    <source>
        <dbReference type="ARBA" id="ARBA00005329"/>
    </source>
</evidence>
<keyword evidence="3 8" id="KW-0575">Peroxidase</keyword>
<feature type="region of interest" description="Disordered" evidence="11">
    <location>
        <begin position="1"/>
        <end position="31"/>
    </location>
</feature>
<reference evidence="13" key="1">
    <citation type="submission" date="2022-09" db="EMBL/GenBank/DDBJ databases">
        <title>Intensive care unit water sources are persistently colonized with multi-drug resistant bacteria and are the site of extensive horizontal gene transfer of antibiotic resistance genes.</title>
        <authorList>
            <person name="Diorio-Toth L."/>
        </authorList>
    </citation>
    <scope>NUCLEOTIDE SEQUENCE</scope>
    <source>
        <strain evidence="13">GD03832</strain>
    </source>
</reference>
<evidence type="ECO:0000256" key="8">
    <source>
        <dbReference type="PIRNR" id="PIRNR000296"/>
    </source>
</evidence>
<dbReference type="AlphaFoldDB" id="A0AA42TUG5"/>
<keyword evidence="7 8" id="KW-0408">Iron</keyword>
<dbReference type="InterPro" id="IPR011614">
    <property type="entry name" value="Catalase_core"/>
</dbReference>
<keyword evidence="4 8" id="KW-0349">Heme</keyword>
<gene>
    <name evidence="13" type="ORF">N5D63_13675</name>
</gene>
<evidence type="ECO:0000256" key="10">
    <source>
        <dbReference type="PIRSR" id="PIRSR000296-2"/>
    </source>
</evidence>
<evidence type="ECO:0000313" key="13">
    <source>
        <dbReference type="EMBL" id="MDH1335190.1"/>
    </source>
</evidence>
<dbReference type="RefSeq" id="WP_255443242.1">
    <property type="nucleotide sequence ID" value="NZ_JAOCEK010000010.1"/>
</dbReference>
<dbReference type="GO" id="GO:0020037">
    <property type="term" value="F:heme binding"/>
    <property type="evidence" value="ECO:0007669"/>
    <property type="project" value="InterPro"/>
</dbReference>
<dbReference type="GO" id="GO:0046872">
    <property type="term" value="F:metal ion binding"/>
    <property type="evidence" value="ECO:0007669"/>
    <property type="project" value="UniProtKB-KW"/>
</dbReference>
<dbReference type="CDD" id="cd08153">
    <property type="entry name" value="srpA_like"/>
    <property type="match status" value="1"/>
</dbReference>
<evidence type="ECO:0000256" key="1">
    <source>
        <dbReference type="ARBA" id="ARBA00002974"/>
    </source>
</evidence>
<dbReference type="GO" id="GO:0042744">
    <property type="term" value="P:hydrogen peroxide catabolic process"/>
    <property type="evidence" value="ECO:0007669"/>
    <property type="project" value="TreeGrafter"/>
</dbReference>
<dbReference type="GO" id="GO:0004096">
    <property type="term" value="F:catalase activity"/>
    <property type="evidence" value="ECO:0007669"/>
    <property type="project" value="InterPro"/>
</dbReference>
<evidence type="ECO:0000256" key="6">
    <source>
        <dbReference type="ARBA" id="ARBA00023002"/>
    </source>
</evidence>
<comment type="similarity">
    <text evidence="2 8">Belongs to the catalase family.</text>
</comment>
<evidence type="ECO:0000256" key="11">
    <source>
        <dbReference type="SAM" id="MobiDB-lite"/>
    </source>
</evidence>
<dbReference type="Gene3D" id="2.40.180.10">
    <property type="entry name" value="Catalase core domain"/>
    <property type="match status" value="1"/>
</dbReference>
<comment type="cofactor">
    <cofactor evidence="8">
        <name>heme</name>
        <dbReference type="ChEBI" id="CHEBI:30413"/>
    </cofactor>
</comment>
<accession>A0AA42TUG5</accession>
<dbReference type="InterPro" id="IPR018028">
    <property type="entry name" value="Catalase"/>
</dbReference>
<dbReference type="InterPro" id="IPR020835">
    <property type="entry name" value="Catalase_sf"/>
</dbReference>
<evidence type="ECO:0000256" key="5">
    <source>
        <dbReference type="ARBA" id="ARBA00022723"/>
    </source>
</evidence>
<comment type="function">
    <text evidence="1">Decomposes hydrogen peroxide into water and oxygen; serves to protect cells from the toxic effects of hydrogen peroxide.</text>
</comment>
<proteinExistence type="inferred from homology"/>
<dbReference type="SUPFAM" id="SSF56634">
    <property type="entry name" value="Heme-dependent catalase-like"/>
    <property type="match status" value="1"/>
</dbReference>
<feature type="binding site" description="axial binding residue" evidence="10">
    <location>
        <position position="355"/>
    </location>
    <ligand>
        <name>heme</name>
        <dbReference type="ChEBI" id="CHEBI:30413"/>
    </ligand>
    <ligandPart>
        <name>Fe</name>
        <dbReference type="ChEBI" id="CHEBI:18248"/>
    </ligandPart>
</feature>
<keyword evidence="5 8" id="KW-0479">Metal-binding</keyword>
<dbReference type="PROSITE" id="PS51402">
    <property type="entry name" value="CATALASE_3"/>
    <property type="match status" value="1"/>
</dbReference>
<keyword evidence="6 8" id="KW-0560">Oxidoreductase</keyword>
<comment type="function">
    <text evidence="8">Has an organic peroxide-dependent peroxidase activity.</text>
</comment>
<dbReference type="Gene3D" id="1.20.1280.120">
    <property type="match status" value="1"/>
</dbReference>
<dbReference type="InterPro" id="IPR024168">
    <property type="entry name" value="Catalase_SrpA-type_pred"/>
</dbReference>
<dbReference type="PIRSF" id="PIRSF000296">
    <property type="entry name" value="SrpA"/>
    <property type="match status" value="1"/>
</dbReference>
<protein>
    <recommendedName>
        <fullName evidence="8">Catalase-related peroxidase</fullName>
        <ecNumber evidence="8">1.11.1.-</ecNumber>
    </recommendedName>
</protein>
<dbReference type="PANTHER" id="PTHR11465">
    <property type="entry name" value="CATALASE"/>
    <property type="match status" value="1"/>
</dbReference>
<dbReference type="GO" id="GO:0005737">
    <property type="term" value="C:cytoplasm"/>
    <property type="evidence" value="ECO:0007669"/>
    <property type="project" value="TreeGrafter"/>
</dbReference>
<organism evidence="13 14">
    <name type="scientific">Comamonas thiooxydans</name>
    <dbReference type="NCBI Taxonomy" id="363952"/>
    <lineage>
        <taxon>Bacteria</taxon>
        <taxon>Pseudomonadati</taxon>
        <taxon>Pseudomonadota</taxon>
        <taxon>Betaproteobacteria</taxon>
        <taxon>Burkholderiales</taxon>
        <taxon>Comamonadaceae</taxon>
        <taxon>Comamonas</taxon>
    </lineage>
</organism>
<name>A0AA42TUG5_9BURK</name>
<feature type="domain" description="Catalase core" evidence="12">
    <location>
        <begin position="55"/>
        <end position="366"/>
    </location>
</feature>
<evidence type="ECO:0000256" key="3">
    <source>
        <dbReference type="ARBA" id="ARBA00022559"/>
    </source>
</evidence>
<dbReference type="PRINTS" id="PR00067">
    <property type="entry name" value="CATALASE"/>
</dbReference>
<dbReference type="Pfam" id="PF00199">
    <property type="entry name" value="Catalase"/>
    <property type="match status" value="1"/>
</dbReference>
<evidence type="ECO:0000256" key="4">
    <source>
        <dbReference type="ARBA" id="ARBA00022617"/>
    </source>
</evidence>
<feature type="active site" evidence="9">
    <location>
        <position position="85"/>
    </location>
</feature>
<dbReference type="Proteomes" id="UP001161065">
    <property type="component" value="Unassembled WGS sequence"/>
</dbReference>
<evidence type="ECO:0000313" key="14">
    <source>
        <dbReference type="Proteomes" id="UP001161065"/>
    </source>
</evidence>
<evidence type="ECO:0000259" key="12">
    <source>
        <dbReference type="SMART" id="SM01060"/>
    </source>
</evidence>
<dbReference type="PANTHER" id="PTHR11465:SF9">
    <property type="entry name" value="CATALASE"/>
    <property type="match status" value="1"/>
</dbReference>